<dbReference type="EMBL" id="CP000138">
    <property type="protein sequence ID" value="ABC94141.1"/>
    <property type="molecule type" value="Genomic_DNA"/>
</dbReference>
<evidence type="ECO:0000313" key="1">
    <source>
        <dbReference type="EMBL" id="ABC94141.1"/>
    </source>
</evidence>
<dbReference type="HOGENOM" id="CLU_172559_0_0_5"/>
<organism evidence="1 2">
    <name type="scientific">Rhizobium etli (strain ATCC 51251 / DSM 11541 / JCM 21823 / NBRC 15573 / CFN 42)</name>
    <dbReference type="NCBI Taxonomy" id="347834"/>
    <lineage>
        <taxon>Bacteria</taxon>
        <taxon>Pseudomonadati</taxon>
        <taxon>Pseudomonadota</taxon>
        <taxon>Alphaproteobacteria</taxon>
        <taxon>Hyphomicrobiales</taxon>
        <taxon>Rhizobiaceae</taxon>
        <taxon>Rhizobium/Agrobacterium group</taxon>
        <taxon>Rhizobium</taxon>
    </lineage>
</organism>
<geneLocation type="plasmid" evidence="1 2">
    <name>p42f</name>
</geneLocation>
<dbReference type="KEGG" id="ret:RHE_PF00251"/>
<keyword evidence="2" id="KW-1185">Reference proteome</keyword>
<sequence>MPPLRAFLRLRCHVQTCAGASVMAVERRRDLFIGEFRVKMSARAGERFRLPAVPLQQHCSNILVRFALRYGDADSSALREEVAERPYRAKTRRNLDVAIVMSSHVRLRLKQ</sequence>
<name>Q2JZ45_RHIEC</name>
<reference evidence="1 2" key="1">
    <citation type="journal article" date="2006" name="Proc. Natl. Acad. Sci. U.S.A.">
        <title>The partitioned Rhizobium etli genome: genetic and metabolic redundancy in seven interacting replicons.</title>
        <authorList>
            <person name="Gonzalez V."/>
            <person name="Santamaria R.I."/>
            <person name="Bustos P."/>
            <person name="Hernandez-Gonzalez I."/>
            <person name="Medrano-Soto A."/>
            <person name="Moreno-Hagelsieb G."/>
            <person name="Janga S.C."/>
            <person name="Ramirez M.A."/>
            <person name="Jimenez-Jacinto V."/>
            <person name="Collado-Vides J."/>
            <person name="Davila G."/>
        </authorList>
    </citation>
    <scope>NUCLEOTIDE SEQUENCE [LARGE SCALE GENOMIC DNA]</scope>
    <source>
        <strain evidence="2">ATCC 51251 / DSM 11541 / JCM 21823 / NBRC 15573 / CFN 42</strain>
    </source>
</reference>
<dbReference type="AlphaFoldDB" id="Q2JZ45"/>
<accession>Q2JZ45</accession>
<dbReference type="Proteomes" id="UP000001936">
    <property type="component" value="Plasmid p42f"/>
</dbReference>
<evidence type="ECO:0000313" key="2">
    <source>
        <dbReference type="Proteomes" id="UP000001936"/>
    </source>
</evidence>
<keyword evidence="1" id="KW-0614">Plasmid</keyword>
<proteinExistence type="predicted"/>
<protein>
    <submittedName>
        <fullName evidence="1">Uncharacterized protein</fullName>
    </submittedName>
</protein>
<gene>
    <name evidence="1" type="ordered locus">RHE_PF00251</name>
</gene>